<keyword evidence="4" id="KW-0378">Hydrolase</keyword>
<dbReference type="PROSITE" id="PS51421">
    <property type="entry name" value="RAS"/>
    <property type="match status" value="1"/>
</dbReference>
<comment type="similarity">
    <text evidence="1">Belongs to the small GTPase superfamily. Ras family.</text>
</comment>
<dbReference type="GeneID" id="118408281"/>
<evidence type="ECO:0000256" key="2">
    <source>
        <dbReference type="ARBA" id="ARBA00011984"/>
    </source>
</evidence>
<organism evidence="6 7">
    <name type="scientific">Branchiostoma floridae</name>
    <name type="common">Florida lancelet</name>
    <name type="synonym">Amphioxus</name>
    <dbReference type="NCBI Taxonomy" id="7739"/>
    <lineage>
        <taxon>Eukaryota</taxon>
        <taxon>Metazoa</taxon>
        <taxon>Chordata</taxon>
        <taxon>Cephalochordata</taxon>
        <taxon>Leptocardii</taxon>
        <taxon>Amphioxiformes</taxon>
        <taxon>Branchiostomatidae</taxon>
        <taxon>Branchiostoma</taxon>
    </lineage>
</organism>
<evidence type="ECO:0000256" key="4">
    <source>
        <dbReference type="ARBA" id="ARBA00022801"/>
    </source>
</evidence>
<keyword evidence="3" id="KW-0547">Nucleotide-binding</keyword>
<reference evidence="7" key="1">
    <citation type="submission" date="2025-08" db="UniProtKB">
        <authorList>
            <consortium name="RefSeq"/>
        </authorList>
    </citation>
    <scope>IDENTIFICATION</scope>
    <source>
        <strain evidence="7">S238N-H82</strain>
        <tissue evidence="7">Testes</tissue>
    </source>
</reference>
<evidence type="ECO:0000313" key="7">
    <source>
        <dbReference type="RefSeq" id="XP_035664858.1"/>
    </source>
</evidence>
<dbReference type="Pfam" id="PF00071">
    <property type="entry name" value="Ras"/>
    <property type="match status" value="1"/>
</dbReference>
<dbReference type="AlphaFoldDB" id="A0A9J7KLC9"/>
<evidence type="ECO:0000256" key="3">
    <source>
        <dbReference type="ARBA" id="ARBA00022741"/>
    </source>
</evidence>
<name>A0A9J7KLC9_BRAFL</name>
<dbReference type="EC" id="3.6.5.2" evidence="2"/>
<dbReference type="SMART" id="SM00173">
    <property type="entry name" value="RAS"/>
    <property type="match status" value="1"/>
</dbReference>
<dbReference type="KEGG" id="bfo:118408281"/>
<evidence type="ECO:0000256" key="5">
    <source>
        <dbReference type="ARBA" id="ARBA00048098"/>
    </source>
</evidence>
<dbReference type="InterPro" id="IPR051065">
    <property type="entry name" value="Ras-related_GTPase"/>
</dbReference>
<dbReference type="RefSeq" id="XP_035664858.1">
    <property type="nucleotide sequence ID" value="XM_035808965.1"/>
</dbReference>
<accession>A0A9J7KLC9</accession>
<dbReference type="SMART" id="SM00175">
    <property type="entry name" value="RAB"/>
    <property type="match status" value="1"/>
</dbReference>
<evidence type="ECO:0000256" key="1">
    <source>
        <dbReference type="ARBA" id="ARBA00008344"/>
    </source>
</evidence>
<dbReference type="InterPro" id="IPR027417">
    <property type="entry name" value="P-loop_NTPase"/>
</dbReference>
<protein>
    <recommendedName>
        <fullName evidence="2">small monomeric GTPase</fullName>
        <ecNumber evidence="2">3.6.5.2</ecNumber>
    </recommendedName>
</protein>
<dbReference type="Proteomes" id="UP000001554">
    <property type="component" value="Unplaced"/>
</dbReference>
<dbReference type="SMART" id="SM00174">
    <property type="entry name" value="RHO"/>
    <property type="match status" value="1"/>
</dbReference>
<dbReference type="InterPro" id="IPR001806">
    <property type="entry name" value="Small_GTPase"/>
</dbReference>
<gene>
    <name evidence="7" type="primary">LOC118408281</name>
</gene>
<dbReference type="OrthoDB" id="18798at2759"/>
<sequence length="221" mass="25117">MGERSHHMILKRSGSGAKDVRKLNRARVVVLGHPGCGKTALCVRFLTRRYIGEYQPNTESTYTTDTVVDGETIHLEILDTARKHQNEKASLEASIKWGDGFIIMYSVTDRESFSAVKRIKRLIDAAKETLGIPVIIVANKRDLDRSRTVRCAEGQELAGELSCPFFEISVADGYDSVASVFSRLIREVKCEFLKHLEAMEKRSKILNMRNVLFRRRRSKTQ</sequence>
<keyword evidence="6" id="KW-1185">Reference proteome</keyword>
<comment type="catalytic activity">
    <reaction evidence="5">
        <text>GTP + H2O = GDP + phosphate + H(+)</text>
        <dbReference type="Rhea" id="RHEA:19669"/>
        <dbReference type="ChEBI" id="CHEBI:15377"/>
        <dbReference type="ChEBI" id="CHEBI:15378"/>
        <dbReference type="ChEBI" id="CHEBI:37565"/>
        <dbReference type="ChEBI" id="CHEBI:43474"/>
        <dbReference type="ChEBI" id="CHEBI:58189"/>
        <dbReference type="EC" id="3.6.5.2"/>
    </reaction>
</comment>
<dbReference type="SUPFAM" id="SSF52540">
    <property type="entry name" value="P-loop containing nucleoside triphosphate hydrolases"/>
    <property type="match status" value="1"/>
</dbReference>
<dbReference type="GO" id="GO:0005525">
    <property type="term" value="F:GTP binding"/>
    <property type="evidence" value="ECO:0007669"/>
    <property type="project" value="InterPro"/>
</dbReference>
<dbReference type="InterPro" id="IPR005225">
    <property type="entry name" value="Small_GTP-bd"/>
</dbReference>
<dbReference type="NCBIfam" id="TIGR00231">
    <property type="entry name" value="small_GTP"/>
    <property type="match status" value="1"/>
</dbReference>
<dbReference type="Gene3D" id="3.40.50.300">
    <property type="entry name" value="P-loop containing nucleotide triphosphate hydrolases"/>
    <property type="match status" value="1"/>
</dbReference>
<evidence type="ECO:0000313" key="6">
    <source>
        <dbReference type="Proteomes" id="UP000001554"/>
    </source>
</evidence>
<dbReference type="OMA" id="LGCGFRE"/>
<dbReference type="GO" id="GO:0003925">
    <property type="term" value="F:G protein activity"/>
    <property type="evidence" value="ECO:0007669"/>
    <property type="project" value="UniProtKB-EC"/>
</dbReference>
<dbReference type="PANTHER" id="PTHR45704">
    <property type="entry name" value="RAS-LIKE FAMILY MEMBER 11"/>
    <property type="match status" value="1"/>
</dbReference>
<dbReference type="PRINTS" id="PR00449">
    <property type="entry name" value="RASTRNSFRMNG"/>
</dbReference>
<proteinExistence type="inferred from homology"/>
<dbReference type="PROSITE" id="PS51419">
    <property type="entry name" value="RAB"/>
    <property type="match status" value="1"/>
</dbReference>